<accession>A0A1D2NCK6</accession>
<feature type="domain" description="EF-hand" evidence="3">
    <location>
        <begin position="171"/>
        <end position="206"/>
    </location>
</feature>
<evidence type="ECO:0000313" key="5">
    <source>
        <dbReference type="Proteomes" id="UP000094527"/>
    </source>
</evidence>
<dbReference type="EMBL" id="LJIJ01000090">
    <property type="protein sequence ID" value="ODN02994.1"/>
    <property type="molecule type" value="Genomic_DNA"/>
</dbReference>
<feature type="compositionally biased region" description="Polar residues" evidence="2">
    <location>
        <begin position="7"/>
        <end position="30"/>
    </location>
</feature>
<dbReference type="InterPro" id="IPR018247">
    <property type="entry name" value="EF_Hand_1_Ca_BS"/>
</dbReference>
<comment type="caution">
    <text evidence="4">The sequence shown here is derived from an EMBL/GenBank/DDBJ whole genome shotgun (WGS) entry which is preliminary data.</text>
</comment>
<dbReference type="AlphaFoldDB" id="A0A1D2NCK6"/>
<dbReference type="PROSITE" id="PS50222">
    <property type="entry name" value="EF_HAND_2"/>
    <property type="match status" value="2"/>
</dbReference>
<keyword evidence="1" id="KW-0106">Calcium</keyword>
<sequence length="279" mass="31823">MDPPFPQSVTTMENETSFNTQSVYSSNETGTEGFRNPTRIFKKTSTVMRVGSRNYKKSQNVGPFRKLLSFFELIFSNTANYFRGVFTIPYIEDRITFCRPDDFNAAGERIKKRESVYDEATLDKIEAACNYSEKTKILFDRILAGRKDNETNRGKQAKDLDFSKLAPWNESLLDRLESTFRVFDTSGDGVVDFEEICSILAEYGDKSSIEDKKVVFDAADVKGKECLNFSEFVTMLHTVSVKSVDTAPPALVETFRQIDRNMARIRNLDVVQQLQTGLF</sequence>
<dbReference type="InterPro" id="IPR011992">
    <property type="entry name" value="EF-hand-dom_pair"/>
</dbReference>
<evidence type="ECO:0000313" key="4">
    <source>
        <dbReference type="EMBL" id="ODN02994.1"/>
    </source>
</evidence>
<dbReference type="Gene3D" id="1.10.238.10">
    <property type="entry name" value="EF-hand"/>
    <property type="match status" value="1"/>
</dbReference>
<reference evidence="4 5" key="1">
    <citation type="journal article" date="2016" name="Genome Biol. Evol.">
        <title>Gene Family Evolution Reflects Adaptation to Soil Environmental Stressors in the Genome of the Collembolan Orchesella cincta.</title>
        <authorList>
            <person name="Faddeeva-Vakhrusheva A."/>
            <person name="Derks M.F."/>
            <person name="Anvar S.Y."/>
            <person name="Agamennone V."/>
            <person name="Suring W."/>
            <person name="Smit S."/>
            <person name="van Straalen N.M."/>
            <person name="Roelofs D."/>
        </authorList>
    </citation>
    <scope>NUCLEOTIDE SEQUENCE [LARGE SCALE GENOMIC DNA]</scope>
    <source>
        <tissue evidence="4">Mixed pool</tissue>
    </source>
</reference>
<organism evidence="4 5">
    <name type="scientific">Orchesella cincta</name>
    <name type="common">Springtail</name>
    <name type="synonym">Podura cincta</name>
    <dbReference type="NCBI Taxonomy" id="48709"/>
    <lineage>
        <taxon>Eukaryota</taxon>
        <taxon>Metazoa</taxon>
        <taxon>Ecdysozoa</taxon>
        <taxon>Arthropoda</taxon>
        <taxon>Hexapoda</taxon>
        <taxon>Collembola</taxon>
        <taxon>Entomobryomorpha</taxon>
        <taxon>Entomobryoidea</taxon>
        <taxon>Orchesellidae</taxon>
        <taxon>Orchesellinae</taxon>
        <taxon>Orchesella</taxon>
    </lineage>
</organism>
<dbReference type="Pfam" id="PF13405">
    <property type="entry name" value="EF-hand_6"/>
    <property type="match status" value="1"/>
</dbReference>
<dbReference type="OrthoDB" id="343296at2759"/>
<feature type="region of interest" description="Disordered" evidence="2">
    <location>
        <begin position="1"/>
        <end position="31"/>
    </location>
</feature>
<feature type="domain" description="EF-hand" evidence="3">
    <location>
        <begin position="207"/>
        <end position="242"/>
    </location>
</feature>
<evidence type="ECO:0000259" key="3">
    <source>
        <dbReference type="PROSITE" id="PS50222"/>
    </source>
</evidence>
<dbReference type="SUPFAM" id="SSF47473">
    <property type="entry name" value="EF-hand"/>
    <property type="match status" value="1"/>
</dbReference>
<dbReference type="STRING" id="48709.A0A1D2NCK6"/>
<keyword evidence="5" id="KW-1185">Reference proteome</keyword>
<name>A0A1D2NCK6_ORCCI</name>
<dbReference type="InterPro" id="IPR002048">
    <property type="entry name" value="EF_hand_dom"/>
</dbReference>
<dbReference type="GO" id="GO:0005509">
    <property type="term" value="F:calcium ion binding"/>
    <property type="evidence" value="ECO:0007669"/>
    <property type="project" value="InterPro"/>
</dbReference>
<evidence type="ECO:0000256" key="1">
    <source>
        <dbReference type="ARBA" id="ARBA00022837"/>
    </source>
</evidence>
<evidence type="ECO:0000256" key="2">
    <source>
        <dbReference type="SAM" id="MobiDB-lite"/>
    </source>
</evidence>
<dbReference type="Proteomes" id="UP000094527">
    <property type="component" value="Unassembled WGS sequence"/>
</dbReference>
<dbReference type="PROSITE" id="PS00018">
    <property type="entry name" value="EF_HAND_1"/>
    <property type="match status" value="1"/>
</dbReference>
<proteinExistence type="predicted"/>
<protein>
    <submittedName>
        <fullName evidence="4">Calmodulin-like protein 1</fullName>
    </submittedName>
</protein>
<gene>
    <name evidence="4" type="ORF">Ocin01_03683</name>
</gene>
<dbReference type="SMART" id="SM00054">
    <property type="entry name" value="EFh"/>
    <property type="match status" value="2"/>
</dbReference>